<keyword evidence="7" id="KW-0436">Ligase</keyword>
<dbReference type="EMBL" id="AMRV01000009">
    <property type="protein sequence ID" value="EMD82198.1"/>
    <property type="molecule type" value="Genomic_DNA"/>
</dbReference>
<gene>
    <name evidence="7" type="ORF">C725_2484</name>
</gene>
<evidence type="ECO:0000256" key="1">
    <source>
        <dbReference type="ARBA" id="ARBA00009865"/>
    </source>
</evidence>
<evidence type="ECO:0000256" key="4">
    <source>
        <dbReference type="PIRSR" id="PIRSR606710-1"/>
    </source>
</evidence>
<organism evidence="7 8">
    <name type="scientific">Pacificimonas flava</name>
    <dbReference type="NCBI Taxonomy" id="1234595"/>
    <lineage>
        <taxon>Bacteria</taxon>
        <taxon>Pseudomonadati</taxon>
        <taxon>Pseudomonadota</taxon>
        <taxon>Alphaproteobacteria</taxon>
        <taxon>Sphingomonadales</taxon>
        <taxon>Sphingosinicellaceae</taxon>
        <taxon>Pacificimonas</taxon>
    </lineage>
</organism>
<evidence type="ECO:0000256" key="3">
    <source>
        <dbReference type="ARBA" id="ARBA00023295"/>
    </source>
</evidence>
<evidence type="ECO:0000256" key="6">
    <source>
        <dbReference type="RuleBase" id="RU361187"/>
    </source>
</evidence>
<dbReference type="Proteomes" id="UP000011717">
    <property type="component" value="Unassembled WGS sequence"/>
</dbReference>
<dbReference type="InterPro" id="IPR006710">
    <property type="entry name" value="Glyco_hydro_43"/>
</dbReference>
<dbReference type="GO" id="GO:0004553">
    <property type="term" value="F:hydrolase activity, hydrolyzing O-glycosyl compounds"/>
    <property type="evidence" value="ECO:0007669"/>
    <property type="project" value="InterPro"/>
</dbReference>
<keyword evidence="8" id="KW-1185">Reference proteome</keyword>
<feature type="active site" description="Proton donor" evidence="4">
    <location>
        <position position="485"/>
    </location>
</feature>
<proteinExistence type="inferred from homology"/>
<evidence type="ECO:0000256" key="2">
    <source>
        <dbReference type="ARBA" id="ARBA00022801"/>
    </source>
</evidence>
<keyword evidence="2 6" id="KW-0378">Hydrolase</keyword>
<dbReference type="AlphaFoldDB" id="M2U2V8"/>
<dbReference type="InterPro" id="IPR051795">
    <property type="entry name" value="Glycosyl_Hydrlase_43"/>
</dbReference>
<sequence length="593" mass="65138">MDDIFLDHPSMDRNATTQPDAEAHAVRAFFRERALLDASIARSDAGTWFLTGTPQRDGPKDGVRLWASRDRQTWDDLGAVHARGRRLLAPEVSIRGDRMFLTFQDQDGCARIAIGSASAPQRPYRESPCLVPDARDPSLFLDGDGSAYLLWAGGRIGRLSPSLDALAEAPRFLKPDPVLFAAPLPEGQDWPVRLRIGERGAAMIRDGDRYLIAASEVTGRMRSPTEDVFMASAPTPYGPFTRRFLAVPHAGRTSLVRGANGALLATYNPQCADRYALFCEQVGFVPLQHADDGRLRPASEVLTESSAVASAIPADADIQIRDPSVTLAGDGRYYLVGTTGKNREAEGELALWHSDDMRSWTETRLRFDRNGLGRSFRNAVALWAPEIKWSETDGTFYLAFSMMERDVGGRTWLYRSTSGRAEGPYENVTSGSLATGIDGFIFEDSDALYLLWGGGNLGKLNARRDGFEGEPVKLVDTDGEHVGYEGNALVRIGDTYFITGAEWNGPLRTHGTYDMMYAASRSIEGPYTKRRVGAPHAGHGTVFKDRAGCWWTTMFGNDVTAPFRKRFGLVPIRVSLAGELTPGTCREGELVPD</sequence>
<evidence type="ECO:0000256" key="5">
    <source>
        <dbReference type="PIRSR" id="PIRSR606710-2"/>
    </source>
</evidence>
<dbReference type="SUPFAM" id="SSF75005">
    <property type="entry name" value="Arabinanase/levansucrase/invertase"/>
    <property type="match status" value="2"/>
</dbReference>
<keyword evidence="3 6" id="KW-0326">Glycosidase</keyword>
<dbReference type="PANTHER" id="PTHR42812:SF14">
    <property type="entry name" value="SECRETED PROTEIN"/>
    <property type="match status" value="1"/>
</dbReference>
<feature type="site" description="Important for catalytic activity, responsible for pKa modulation of the active site Glu and correct orientation of both the proton donor and substrate" evidence="5">
    <location>
        <position position="438"/>
    </location>
</feature>
<dbReference type="Gene3D" id="2.115.10.20">
    <property type="entry name" value="Glycosyl hydrolase domain, family 43"/>
    <property type="match status" value="2"/>
</dbReference>
<dbReference type="CDD" id="cd08986">
    <property type="entry name" value="GH43-like"/>
    <property type="match status" value="1"/>
</dbReference>
<dbReference type="GO" id="GO:0005975">
    <property type="term" value="P:carbohydrate metabolic process"/>
    <property type="evidence" value="ECO:0007669"/>
    <property type="project" value="InterPro"/>
</dbReference>
<feature type="active site" description="Proton acceptor" evidence="4">
    <location>
        <position position="322"/>
    </location>
</feature>
<evidence type="ECO:0000313" key="8">
    <source>
        <dbReference type="Proteomes" id="UP000011717"/>
    </source>
</evidence>
<dbReference type="RefSeq" id="WP_008603373.1">
    <property type="nucleotide sequence ID" value="NZ_AMRV01000009.1"/>
</dbReference>
<comment type="caution">
    <text evidence="7">The sequence shown here is derived from an EMBL/GenBank/DDBJ whole genome shotgun (WGS) entry which is preliminary data.</text>
</comment>
<dbReference type="Pfam" id="PF04616">
    <property type="entry name" value="Glyco_hydro_43"/>
    <property type="match status" value="2"/>
</dbReference>
<dbReference type="GO" id="GO:0016874">
    <property type="term" value="F:ligase activity"/>
    <property type="evidence" value="ECO:0007669"/>
    <property type="project" value="UniProtKB-KW"/>
</dbReference>
<dbReference type="InterPro" id="IPR023296">
    <property type="entry name" value="Glyco_hydro_beta-prop_sf"/>
</dbReference>
<accession>M2U2V8</accession>
<comment type="similarity">
    <text evidence="1 6">Belongs to the glycosyl hydrolase 43 family.</text>
</comment>
<dbReference type="PANTHER" id="PTHR42812">
    <property type="entry name" value="BETA-XYLOSIDASE"/>
    <property type="match status" value="1"/>
</dbReference>
<reference evidence="7 8" key="1">
    <citation type="journal article" date="2013" name="Genome Announc.">
        <title>Draft Genome Sequence of Strain JLT2015T, Belonging to the Family Sphingomonadaceae of the Alphaproteobacteria.</title>
        <authorList>
            <person name="Tang K."/>
            <person name="Liu K."/>
            <person name="Li S."/>
            <person name="Jiao N."/>
        </authorList>
    </citation>
    <scope>NUCLEOTIDE SEQUENCE [LARGE SCALE GENOMIC DNA]</scope>
    <source>
        <strain evidence="7 8">JLT2015</strain>
    </source>
</reference>
<evidence type="ECO:0000313" key="7">
    <source>
        <dbReference type="EMBL" id="EMD82198.1"/>
    </source>
</evidence>
<name>M2U2V8_9SPHN</name>
<protein>
    <submittedName>
        <fullName evidence="7">Long-chain-fatty-acid--CoA ligase</fullName>
    </submittedName>
</protein>